<reference evidence="1" key="1">
    <citation type="journal article" date="2020" name="Fungal Divers.">
        <title>Resolving the Mortierellaceae phylogeny through synthesis of multi-gene phylogenetics and phylogenomics.</title>
        <authorList>
            <person name="Vandepol N."/>
            <person name="Liber J."/>
            <person name="Desiro A."/>
            <person name="Na H."/>
            <person name="Kennedy M."/>
            <person name="Barry K."/>
            <person name="Grigoriev I.V."/>
            <person name="Miller A.N."/>
            <person name="O'Donnell K."/>
            <person name="Stajich J.E."/>
            <person name="Bonito G."/>
        </authorList>
    </citation>
    <scope>NUCLEOTIDE SEQUENCE</scope>
    <source>
        <strain evidence="1">MES-2147</strain>
    </source>
</reference>
<sequence length="54" mass="5790">MTEQAPEQIVQETAVATEQQAQEIDGDGAEEFYQITINLPNKSGKVQVIVGATA</sequence>
<evidence type="ECO:0000313" key="2">
    <source>
        <dbReference type="Proteomes" id="UP000749646"/>
    </source>
</evidence>
<evidence type="ECO:0000313" key="1">
    <source>
        <dbReference type="EMBL" id="KAF9944640.1"/>
    </source>
</evidence>
<dbReference type="AlphaFoldDB" id="A0A9P6IQW2"/>
<dbReference type="EMBL" id="JAAAHW010008292">
    <property type="protein sequence ID" value="KAF9944640.1"/>
    <property type="molecule type" value="Genomic_DNA"/>
</dbReference>
<organism evidence="1 2">
    <name type="scientific">Modicella reniformis</name>
    <dbReference type="NCBI Taxonomy" id="1440133"/>
    <lineage>
        <taxon>Eukaryota</taxon>
        <taxon>Fungi</taxon>
        <taxon>Fungi incertae sedis</taxon>
        <taxon>Mucoromycota</taxon>
        <taxon>Mortierellomycotina</taxon>
        <taxon>Mortierellomycetes</taxon>
        <taxon>Mortierellales</taxon>
        <taxon>Mortierellaceae</taxon>
        <taxon>Modicella</taxon>
    </lineage>
</organism>
<gene>
    <name evidence="1" type="ORF">BGZ65_011781</name>
</gene>
<keyword evidence="2" id="KW-1185">Reference proteome</keyword>
<name>A0A9P6IQW2_9FUNG</name>
<dbReference type="Proteomes" id="UP000749646">
    <property type="component" value="Unassembled WGS sequence"/>
</dbReference>
<feature type="non-terminal residue" evidence="1">
    <location>
        <position position="54"/>
    </location>
</feature>
<protein>
    <submittedName>
        <fullName evidence="1">Uncharacterized protein</fullName>
    </submittedName>
</protein>
<accession>A0A9P6IQW2</accession>
<comment type="caution">
    <text evidence="1">The sequence shown here is derived from an EMBL/GenBank/DDBJ whole genome shotgun (WGS) entry which is preliminary data.</text>
</comment>
<proteinExistence type="predicted"/>